<feature type="domain" description="UBA" evidence="2">
    <location>
        <begin position="138"/>
        <end position="179"/>
    </location>
</feature>
<dbReference type="Gene3D" id="1.20.58.2190">
    <property type="match status" value="1"/>
</dbReference>
<dbReference type="InterPro" id="IPR057766">
    <property type="entry name" value="Znf-C2H2_OTU1-like_C"/>
</dbReference>
<reference evidence="3" key="1">
    <citation type="submission" date="2015-08" db="EMBL/GenBank/DDBJ databases">
        <authorList>
            <person name="Babu N.S."/>
            <person name="Beckwith C.J."/>
            <person name="Beseler K.G."/>
            <person name="Brison A."/>
            <person name="Carone J.V."/>
            <person name="Caskin T.P."/>
            <person name="Diamond M."/>
            <person name="Durham M.E."/>
            <person name="Foxe J.M."/>
            <person name="Go M."/>
            <person name="Henderson B.A."/>
            <person name="Jones I.B."/>
            <person name="McGettigan J.A."/>
            <person name="Micheletti S.J."/>
            <person name="Nasrallah M.E."/>
            <person name="Ortiz D."/>
            <person name="Piller C.R."/>
            <person name="Privatt S.R."/>
            <person name="Schneider S.L."/>
            <person name="Sharp S."/>
            <person name="Smith T.C."/>
            <person name="Stanton J.D."/>
            <person name="Ullery H.E."/>
            <person name="Wilson R.J."/>
            <person name="Serrano M.G."/>
            <person name="Buck G."/>
            <person name="Lee V."/>
            <person name="Wang Y."/>
            <person name="Carvalho R."/>
            <person name="Voegtly L."/>
            <person name="Shi R."/>
            <person name="Duckworth R."/>
            <person name="Johnson A."/>
            <person name="Loviza R."/>
            <person name="Walstead R."/>
            <person name="Shah Z."/>
            <person name="Kiflezghi M."/>
            <person name="Wade K."/>
            <person name="Ball S.L."/>
            <person name="Bradley K.W."/>
            <person name="Asai D.J."/>
            <person name="Bowman C.A."/>
            <person name="Russell D.A."/>
            <person name="Pope W.H."/>
            <person name="Jacobs-Sera D."/>
            <person name="Hendrix R.W."/>
            <person name="Hatfull G.F."/>
        </authorList>
    </citation>
    <scope>NUCLEOTIDE SEQUENCE</scope>
</reference>
<dbReference type="Pfam" id="PF22562">
    <property type="entry name" value="UBA_7"/>
    <property type="match status" value="1"/>
</dbReference>
<dbReference type="InterPro" id="IPR018997">
    <property type="entry name" value="PUB_domain"/>
</dbReference>
<dbReference type="SUPFAM" id="SSF143503">
    <property type="entry name" value="PUG domain-like"/>
    <property type="match status" value="1"/>
</dbReference>
<evidence type="ECO:0000256" key="1">
    <source>
        <dbReference type="SAM" id="Coils"/>
    </source>
</evidence>
<dbReference type="PANTHER" id="PTHR46713">
    <property type="entry name" value="F13M7.16 PROTEIN"/>
    <property type="match status" value="1"/>
</dbReference>
<dbReference type="PANTHER" id="PTHR46713:SF1">
    <property type="entry name" value="F13M7.16 PROTEIN"/>
    <property type="match status" value="1"/>
</dbReference>
<dbReference type="AlphaFoldDB" id="A0A1D2A728"/>
<feature type="coiled-coil region" evidence="1">
    <location>
        <begin position="205"/>
        <end position="285"/>
    </location>
</feature>
<accession>A0A1D2A728</accession>
<proteinExistence type="predicted"/>
<gene>
    <name evidence="3" type="ORF">g.27634</name>
</gene>
<evidence type="ECO:0000313" key="3">
    <source>
        <dbReference type="EMBL" id="JAT75012.1"/>
    </source>
</evidence>
<dbReference type="InterPro" id="IPR009060">
    <property type="entry name" value="UBA-like_sf"/>
</dbReference>
<dbReference type="InterPro" id="IPR036339">
    <property type="entry name" value="PUB-like_dom_sf"/>
</dbReference>
<sequence>LENYNGCRLASIESQISRNALGPQPHMADEALSLVCTDCNAQLQSVKEAQAHGEATGHSNFEESTEAVKRLVCTECSKPCRTIVEQELHTKRTGHTTFEDQTRAAAKAMSTEMEMAKARAVEAGEGTDKKDVELVEPEVDGQALAELEAMGFARNRGVRALHGSGNTGVESAVAWLADHEDDADLDSPLLLPKETPKPSLTPEEAKALAAELLAKARRKRELEEKELQRLREQERIRSGKELAAAARLEAELKLKRSMEARRLEKEEERKARERVREMLEEDKRARRVRLGLPPEPTPEELEAERAKAAEKAAQEAAKRLPPPPVIPDADRLRDLLVGMKRGTSDAAAVTLCFQTLLRLCGNAANDPGNAKYRRLNLGNPALAARLLPDARAFLEAAGWAAAEGEGEGVLVLPGAGSPAEVVRLTAAGVQLHSALNNPFFGAL</sequence>
<dbReference type="SUPFAM" id="SSF46934">
    <property type="entry name" value="UBA-like"/>
    <property type="match status" value="1"/>
</dbReference>
<protein>
    <recommendedName>
        <fullName evidence="2">UBA domain-containing protein</fullName>
    </recommendedName>
</protein>
<dbReference type="InterPro" id="IPR015940">
    <property type="entry name" value="UBA"/>
</dbReference>
<dbReference type="EMBL" id="GDKF01003610">
    <property type="protein sequence ID" value="JAT75012.1"/>
    <property type="molecule type" value="Transcribed_RNA"/>
</dbReference>
<keyword evidence="1" id="KW-0175">Coiled coil</keyword>
<dbReference type="Pfam" id="PF24560">
    <property type="entry name" value="zf-C2H2_OTU1_C"/>
    <property type="match status" value="1"/>
</dbReference>
<feature type="non-terminal residue" evidence="3">
    <location>
        <position position="1"/>
    </location>
</feature>
<dbReference type="Pfam" id="PF09409">
    <property type="entry name" value="PUB"/>
    <property type="match status" value="1"/>
</dbReference>
<dbReference type="Gene3D" id="1.10.8.10">
    <property type="entry name" value="DNA helicase RuvA subunit, C-terminal domain"/>
    <property type="match status" value="1"/>
</dbReference>
<organism evidence="3">
    <name type="scientific">Auxenochlorella protothecoides</name>
    <name type="common">Green microalga</name>
    <name type="synonym">Chlorella protothecoides</name>
    <dbReference type="NCBI Taxonomy" id="3075"/>
    <lineage>
        <taxon>Eukaryota</taxon>
        <taxon>Viridiplantae</taxon>
        <taxon>Chlorophyta</taxon>
        <taxon>core chlorophytes</taxon>
        <taxon>Trebouxiophyceae</taxon>
        <taxon>Chlorellales</taxon>
        <taxon>Chlorellaceae</taxon>
        <taxon>Auxenochlorella</taxon>
    </lineage>
</organism>
<name>A0A1D2A728_AUXPR</name>
<dbReference type="PROSITE" id="PS50030">
    <property type="entry name" value="UBA"/>
    <property type="match status" value="1"/>
</dbReference>
<evidence type="ECO:0000259" key="2">
    <source>
        <dbReference type="PROSITE" id="PS50030"/>
    </source>
</evidence>